<name>A0AA41WZH1_9ALTE</name>
<sequence>MKIIYTDLDGTLLDHNTYSYAAALPALQQCAVANIPVIFNTSKTFQEVRILQDKLDLQTPFIIENGAAIFIPKTFARNLGLDVDACIDQYECSDTADYLVKIFALPNTHWQRILEQMPRWHSLYKALSQTPVDEIVALTGLDHEQARQAQQRQYGEPLFWLGTEAEKQLFIDEIKQVGAVPIQGGRFLHINGTTNKGIAQDWLTTLFKSVSRGLIQTIGLGDGMNDIPLLENADIAVQVKSPAYDFPPLHKTQNIIKTKLEGPAGWNRAILDICTK</sequence>
<evidence type="ECO:0000313" key="4">
    <source>
        <dbReference type="EMBL" id="MCP3427576.1"/>
    </source>
</evidence>
<accession>A0AA41WZH1</accession>
<keyword evidence="3" id="KW-0460">Magnesium</keyword>
<comment type="caution">
    <text evidence="4">The sequence shown here is derived from an EMBL/GenBank/DDBJ whole genome shotgun (WGS) entry which is preliminary data.</text>
</comment>
<reference evidence="4" key="1">
    <citation type="submission" date="2022-07" db="EMBL/GenBank/DDBJ databases">
        <title>Characterization of the Novel Bacterium Alteromonas immobilis LMIT006 and Alteromonas gregis LMIT007.</title>
        <authorList>
            <person name="Lin X."/>
        </authorList>
    </citation>
    <scope>NUCLEOTIDE SEQUENCE</scope>
    <source>
        <strain evidence="4">LMIT007</strain>
    </source>
</reference>
<dbReference type="InterPro" id="IPR023214">
    <property type="entry name" value="HAD_sf"/>
</dbReference>
<gene>
    <name evidence="4" type="ORF">NLF92_01280</name>
</gene>
<dbReference type="InterPro" id="IPR036412">
    <property type="entry name" value="HAD-like_sf"/>
</dbReference>
<keyword evidence="1" id="KW-0479">Metal-binding</keyword>
<dbReference type="GO" id="GO:0051479">
    <property type="term" value="P:mannosylglycerate biosynthetic process"/>
    <property type="evidence" value="ECO:0007669"/>
    <property type="project" value="InterPro"/>
</dbReference>
<dbReference type="AlphaFoldDB" id="A0AA41WZH1"/>
<dbReference type="Gene3D" id="3.30.980.20">
    <property type="entry name" value="Putative mannosyl-3-phosphoglycerate phosphatase, domain 2"/>
    <property type="match status" value="1"/>
</dbReference>
<dbReference type="GO" id="GO:0000287">
    <property type="term" value="F:magnesium ion binding"/>
    <property type="evidence" value="ECO:0007669"/>
    <property type="project" value="TreeGrafter"/>
</dbReference>
<dbReference type="Proteomes" id="UP001165413">
    <property type="component" value="Unassembled WGS sequence"/>
</dbReference>
<dbReference type="GO" id="GO:0050531">
    <property type="term" value="F:mannosyl-3-phosphoglycerate phosphatase activity"/>
    <property type="evidence" value="ECO:0007669"/>
    <property type="project" value="InterPro"/>
</dbReference>
<proteinExistence type="predicted"/>
<dbReference type="Gene3D" id="3.40.50.1000">
    <property type="entry name" value="HAD superfamily/HAD-like"/>
    <property type="match status" value="1"/>
</dbReference>
<dbReference type="RefSeq" id="WP_254098045.1">
    <property type="nucleotide sequence ID" value="NZ_JANATA010000001.1"/>
</dbReference>
<evidence type="ECO:0000313" key="5">
    <source>
        <dbReference type="Proteomes" id="UP001165413"/>
    </source>
</evidence>
<dbReference type="InterPro" id="IPR006381">
    <property type="entry name" value="HAD-SF-IIB-MPGP"/>
</dbReference>
<evidence type="ECO:0000256" key="3">
    <source>
        <dbReference type="ARBA" id="ARBA00022842"/>
    </source>
</evidence>
<dbReference type="GO" id="GO:0005829">
    <property type="term" value="C:cytosol"/>
    <property type="evidence" value="ECO:0007669"/>
    <property type="project" value="TreeGrafter"/>
</dbReference>
<dbReference type="PANTHER" id="PTHR10000:SF8">
    <property type="entry name" value="HAD SUPERFAMILY HYDROLASE-LIKE, TYPE 3"/>
    <property type="match status" value="1"/>
</dbReference>
<dbReference type="NCBIfam" id="TIGR01484">
    <property type="entry name" value="HAD-SF-IIB"/>
    <property type="match status" value="1"/>
</dbReference>
<dbReference type="EMBL" id="JANATA010000001">
    <property type="protein sequence ID" value="MCP3427576.1"/>
    <property type="molecule type" value="Genomic_DNA"/>
</dbReference>
<dbReference type="SFLD" id="SFLDS00003">
    <property type="entry name" value="Haloacid_Dehalogenase"/>
    <property type="match status" value="1"/>
</dbReference>
<evidence type="ECO:0000256" key="1">
    <source>
        <dbReference type="ARBA" id="ARBA00022723"/>
    </source>
</evidence>
<dbReference type="Pfam" id="PF08282">
    <property type="entry name" value="Hydrolase_3"/>
    <property type="match status" value="1"/>
</dbReference>
<dbReference type="SFLD" id="SFLDG01140">
    <property type="entry name" value="C2.B:_Phosphomannomutase_and_P"/>
    <property type="match status" value="1"/>
</dbReference>
<protein>
    <submittedName>
        <fullName evidence="4">HAD-IIB family hydrolase</fullName>
    </submittedName>
</protein>
<keyword evidence="2 4" id="KW-0378">Hydrolase</keyword>
<dbReference type="NCBIfam" id="TIGR01486">
    <property type="entry name" value="HAD-SF-IIB-MPGP"/>
    <property type="match status" value="1"/>
</dbReference>
<keyword evidence="5" id="KW-1185">Reference proteome</keyword>
<dbReference type="SUPFAM" id="SSF56784">
    <property type="entry name" value="HAD-like"/>
    <property type="match status" value="1"/>
</dbReference>
<dbReference type="PANTHER" id="PTHR10000">
    <property type="entry name" value="PHOSPHOSERINE PHOSPHATASE"/>
    <property type="match status" value="1"/>
</dbReference>
<dbReference type="InterPro" id="IPR006379">
    <property type="entry name" value="HAD-SF_hydro_IIB"/>
</dbReference>
<dbReference type="SFLD" id="SFLDG01142">
    <property type="entry name" value="C2.B.2:_Mannosyl-3-phosphoglyc"/>
    <property type="match status" value="1"/>
</dbReference>
<organism evidence="4 5">
    <name type="scientific">Opacimonas viscosa</name>
    <dbReference type="NCBI Taxonomy" id="2961944"/>
    <lineage>
        <taxon>Bacteria</taxon>
        <taxon>Pseudomonadati</taxon>
        <taxon>Pseudomonadota</taxon>
        <taxon>Gammaproteobacteria</taxon>
        <taxon>Alteromonadales</taxon>
        <taxon>Alteromonadaceae</taxon>
        <taxon>Opacimonas</taxon>
    </lineage>
</organism>
<evidence type="ECO:0000256" key="2">
    <source>
        <dbReference type="ARBA" id="ARBA00022801"/>
    </source>
</evidence>